<dbReference type="PRINTS" id="PR00332">
    <property type="entry name" value="HISTRIAD"/>
</dbReference>
<evidence type="ECO:0000313" key="5">
    <source>
        <dbReference type="EMBL" id="ASZ09004.1"/>
    </source>
</evidence>
<evidence type="ECO:0000256" key="3">
    <source>
        <dbReference type="PROSITE-ProRule" id="PRU00464"/>
    </source>
</evidence>
<dbReference type="KEGG" id="mchc:CK556_01365"/>
<evidence type="ECO:0000256" key="2">
    <source>
        <dbReference type="PIRSR" id="PIRSR601310-3"/>
    </source>
</evidence>
<dbReference type="AlphaFoldDB" id="A0A249SMU2"/>
<dbReference type="EMBL" id="CP023173">
    <property type="protein sequence ID" value="ASZ09004.1"/>
    <property type="molecule type" value="Genomic_DNA"/>
</dbReference>
<dbReference type="InterPro" id="IPR036265">
    <property type="entry name" value="HIT-like_sf"/>
</dbReference>
<dbReference type="STRING" id="1336232.GCA_000518825_00139"/>
<dbReference type="PANTHER" id="PTHR46648">
    <property type="entry name" value="HIT FAMILY PROTEIN 1"/>
    <property type="match status" value="1"/>
</dbReference>
<dbReference type="CDD" id="cd01277">
    <property type="entry name" value="HINT_subgroup"/>
    <property type="match status" value="1"/>
</dbReference>
<feature type="domain" description="HIT" evidence="4">
    <location>
        <begin position="6"/>
        <end position="114"/>
    </location>
</feature>
<evidence type="ECO:0000313" key="6">
    <source>
        <dbReference type="Proteomes" id="UP000232229"/>
    </source>
</evidence>
<keyword evidence="6" id="KW-1185">Reference proteome</keyword>
<dbReference type="PROSITE" id="PS51084">
    <property type="entry name" value="HIT_2"/>
    <property type="match status" value="1"/>
</dbReference>
<dbReference type="GO" id="GO:0009117">
    <property type="term" value="P:nucleotide metabolic process"/>
    <property type="evidence" value="ECO:0007669"/>
    <property type="project" value="TreeGrafter"/>
</dbReference>
<feature type="short sequence motif" description="Histidine triad motif" evidence="2 3">
    <location>
        <begin position="99"/>
        <end position="103"/>
    </location>
</feature>
<sequence>MNNECLFCKIINQDIPSHKIYENEYVYAFLDIFPVTDGHTLIIPKVHAENLTKTPDLYLVEVAKAKKVVAELLQEKLDGVKGFNYVSNQEAIAKQVVFHYHEHILPKFKVDEGFLHDKNVNLKYATLEDVFNEISK</sequence>
<dbReference type="RefSeq" id="WP_027875290.1">
    <property type="nucleotide sequence ID" value="NZ_CP023173.1"/>
</dbReference>
<dbReference type="InterPro" id="IPR001310">
    <property type="entry name" value="Histidine_triad_HIT"/>
</dbReference>
<accession>A0A249SMU2</accession>
<dbReference type="Pfam" id="PF01230">
    <property type="entry name" value="HIT"/>
    <property type="match status" value="1"/>
</dbReference>
<feature type="active site" description="Tele-AMP-histidine intermediate" evidence="1">
    <location>
        <position position="101"/>
    </location>
</feature>
<reference evidence="5 6" key="1">
    <citation type="submission" date="2017-08" db="EMBL/GenBank/DDBJ databases">
        <title>Complete Genome Sequence of Mesoplasma chauliocola.</title>
        <authorList>
            <person name="Knight T.F.Jr."/>
            <person name="Citino T."/>
        </authorList>
    </citation>
    <scope>NUCLEOTIDE SEQUENCE [LARGE SCALE GENOMIC DNA]</scope>
    <source>
        <strain evidence="5 6">CHPA-2</strain>
    </source>
</reference>
<dbReference type="SUPFAM" id="SSF54197">
    <property type="entry name" value="HIT-like"/>
    <property type="match status" value="1"/>
</dbReference>
<name>A0A249SMU2_9MOLU</name>
<dbReference type="InterPro" id="IPR011146">
    <property type="entry name" value="HIT-like"/>
</dbReference>
<proteinExistence type="predicted"/>
<dbReference type="InterPro" id="IPR039384">
    <property type="entry name" value="HINT"/>
</dbReference>
<dbReference type="PANTHER" id="PTHR46648:SF1">
    <property type="entry name" value="ADENOSINE 5'-MONOPHOSPHORAMIDASE HNT1"/>
    <property type="match status" value="1"/>
</dbReference>
<organism evidence="5 6">
    <name type="scientific">Mesoplasma chauliocola</name>
    <dbReference type="NCBI Taxonomy" id="216427"/>
    <lineage>
        <taxon>Bacteria</taxon>
        <taxon>Bacillati</taxon>
        <taxon>Mycoplasmatota</taxon>
        <taxon>Mollicutes</taxon>
        <taxon>Entomoplasmatales</taxon>
        <taxon>Entomoplasmataceae</taxon>
        <taxon>Mesoplasma</taxon>
    </lineage>
</organism>
<protein>
    <submittedName>
        <fullName evidence="5">HIT family protein</fullName>
    </submittedName>
</protein>
<dbReference type="Proteomes" id="UP000232229">
    <property type="component" value="Chromosome"/>
</dbReference>
<evidence type="ECO:0000259" key="4">
    <source>
        <dbReference type="PROSITE" id="PS51084"/>
    </source>
</evidence>
<evidence type="ECO:0000256" key="1">
    <source>
        <dbReference type="PIRSR" id="PIRSR601310-1"/>
    </source>
</evidence>
<dbReference type="Gene3D" id="3.30.428.10">
    <property type="entry name" value="HIT-like"/>
    <property type="match status" value="1"/>
</dbReference>
<gene>
    <name evidence="5" type="ORF">CK556_01365</name>
</gene>
<dbReference type="GO" id="GO:0003824">
    <property type="term" value="F:catalytic activity"/>
    <property type="evidence" value="ECO:0007669"/>
    <property type="project" value="InterPro"/>
</dbReference>